<feature type="chain" id="PRO_5035274647" evidence="1">
    <location>
        <begin position="19"/>
        <end position="418"/>
    </location>
</feature>
<comment type="caution">
    <text evidence="2">The sequence shown here is derived from an EMBL/GenBank/DDBJ whole genome shotgun (WGS) entry which is preliminary data.</text>
</comment>
<keyword evidence="1" id="KW-0732">Signal</keyword>
<gene>
    <name evidence="2" type="ORF">HNQ03_000644</name>
</gene>
<evidence type="ECO:0000313" key="3">
    <source>
        <dbReference type="Proteomes" id="UP000610746"/>
    </source>
</evidence>
<keyword evidence="3" id="KW-1185">Reference proteome</keyword>
<protein>
    <submittedName>
        <fullName evidence="2">Uncharacterized protein</fullName>
    </submittedName>
</protein>
<feature type="signal peptide" evidence="1">
    <location>
        <begin position="1"/>
        <end position="18"/>
    </location>
</feature>
<dbReference type="Proteomes" id="UP000610746">
    <property type="component" value="Unassembled WGS sequence"/>
</dbReference>
<organism evidence="2 3">
    <name type="scientific">Frigoriflavimonas asaccharolytica</name>
    <dbReference type="NCBI Taxonomy" id="2735899"/>
    <lineage>
        <taxon>Bacteria</taxon>
        <taxon>Pseudomonadati</taxon>
        <taxon>Bacteroidota</taxon>
        <taxon>Flavobacteriia</taxon>
        <taxon>Flavobacteriales</taxon>
        <taxon>Weeksellaceae</taxon>
        <taxon>Frigoriflavimonas</taxon>
    </lineage>
</organism>
<sequence>MKYVVVVLALFFYTPAFADSSFLSGLNFTTTYRENGDNQYESISEKGISTTSFLSKINDGKATLGSKVALLEALSSYYEWAEKPKGNFKSFQNAFAASLQKIKSADNEKYENELLMQLMSDYGTSSPDVLKYQSLAKKMPNSLTAQTVSVMAYAYDILYNDRNDFQNIQNFRMNFLNPYNENINKFIADVPIEVAELSVAELVQYTFDCEGRLNCLVDTSSPKSTIDGLDILSNTIKDNINSGVKIGEMYSSDWFATKDTAYNWINITEKNIEKLKASEIQKAEMRYFFNNTLYQLMHNIDYLTIKFTSGSLNNELKKYKAKCKMDAVCAADLYVKSANTQLTKNGISAKDIQALEAIKTEYAVVFSANVNGFDGAFAVASTDGTPVYNFTSNFDTLHYLMIYLYANPEKISEMYNME</sequence>
<accession>A0A8J8K847</accession>
<reference evidence="2" key="1">
    <citation type="submission" date="2020-05" db="EMBL/GenBank/DDBJ databases">
        <title>Genomic Encyclopedia of Type Strains, Phase IV (KMG-V): Genome sequencing to study the core and pangenomes of soil and plant-associated prokaryotes.</title>
        <authorList>
            <person name="Whitman W."/>
        </authorList>
    </citation>
    <scope>NUCLEOTIDE SEQUENCE</scope>
    <source>
        <strain evidence="2">16F</strain>
    </source>
</reference>
<evidence type="ECO:0000256" key="1">
    <source>
        <dbReference type="SAM" id="SignalP"/>
    </source>
</evidence>
<dbReference type="RefSeq" id="WP_173778200.1">
    <property type="nucleotide sequence ID" value="NZ_JABSNO010000003.1"/>
</dbReference>
<evidence type="ECO:0000313" key="2">
    <source>
        <dbReference type="EMBL" id="NRS91577.1"/>
    </source>
</evidence>
<proteinExistence type="predicted"/>
<name>A0A8J8K847_9FLAO</name>
<dbReference type="AlphaFoldDB" id="A0A8J8K847"/>
<dbReference type="EMBL" id="JABSNO010000003">
    <property type="protein sequence ID" value="NRS91577.1"/>
    <property type="molecule type" value="Genomic_DNA"/>
</dbReference>